<dbReference type="Proteomes" id="UP000199673">
    <property type="component" value="Unassembled WGS sequence"/>
</dbReference>
<dbReference type="RefSeq" id="WP_091691224.1">
    <property type="nucleotide sequence ID" value="NZ_FPBF01000001.1"/>
</dbReference>
<feature type="domain" description="Sugar 3,4-ketoisomerase QdtA cupin" evidence="1">
    <location>
        <begin position="10"/>
        <end position="137"/>
    </location>
</feature>
<dbReference type="InterPro" id="IPR011051">
    <property type="entry name" value="RmlC_Cupin_sf"/>
</dbReference>
<name>A0A1I6XR21_9BACT</name>
<dbReference type="Pfam" id="PF05523">
    <property type="entry name" value="FdtA"/>
    <property type="match status" value="1"/>
</dbReference>
<dbReference type="OrthoDB" id="9795513at2"/>
<sequence length="145" mass="16396">MSQKKTIWDANLVYLPKIGDRKGHITPVTNFKEVPFQVKRVFYLYDIPGGESRGAHAHYECQQFLVAVSGAFEVLLDDGNSKRQVLLNRADLGLYIPAGIWASEINFSGGAVCLVLASQNFNAEDYIRDYSDYLNFIKRDDTSIR</sequence>
<dbReference type="InterPro" id="IPR014710">
    <property type="entry name" value="RmlC-like_jellyroll"/>
</dbReference>
<organism evidence="2 3">
    <name type="scientific">Algoriphagus locisalis</name>
    <dbReference type="NCBI Taxonomy" id="305507"/>
    <lineage>
        <taxon>Bacteria</taxon>
        <taxon>Pseudomonadati</taxon>
        <taxon>Bacteroidota</taxon>
        <taxon>Cytophagia</taxon>
        <taxon>Cytophagales</taxon>
        <taxon>Cyclobacteriaceae</taxon>
        <taxon>Algoriphagus</taxon>
    </lineage>
</organism>
<evidence type="ECO:0000313" key="3">
    <source>
        <dbReference type="Proteomes" id="UP000199673"/>
    </source>
</evidence>
<dbReference type="InterPro" id="IPR008894">
    <property type="entry name" value="QdtA_cupin_dom"/>
</dbReference>
<dbReference type="EMBL" id="FPBF01000001">
    <property type="protein sequence ID" value="SFT40557.1"/>
    <property type="molecule type" value="Genomic_DNA"/>
</dbReference>
<dbReference type="GO" id="GO:0016853">
    <property type="term" value="F:isomerase activity"/>
    <property type="evidence" value="ECO:0007669"/>
    <property type="project" value="UniProtKB-KW"/>
</dbReference>
<keyword evidence="2" id="KW-0413">Isomerase</keyword>
<evidence type="ECO:0000313" key="2">
    <source>
        <dbReference type="EMBL" id="SFT40557.1"/>
    </source>
</evidence>
<dbReference type="AlphaFoldDB" id="A0A1I6XR21"/>
<dbReference type="Gene3D" id="2.60.120.10">
    <property type="entry name" value="Jelly Rolls"/>
    <property type="match status" value="1"/>
</dbReference>
<dbReference type="CDD" id="cd20292">
    <property type="entry name" value="cupin_QdtA-like"/>
    <property type="match status" value="1"/>
</dbReference>
<protein>
    <submittedName>
        <fullName evidence="2">Mannose-6-phosphate isomerase, cupin superfamily</fullName>
    </submittedName>
</protein>
<reference evidence="3" key="1">
    <citation type="submission" date="2016-10" db="EMBL/GenBank/DDBJ databases">
        <authorList>
            <person name="Varghese N."/>
            <person name="Submissions S."/>
        </authorList>
    </citation>
    <scope>NUCLEOTIDE SEQUENCE [LARGE SCALE GENOMIC DNA]</scope>
    <source>
        <strain evidence="3">DSM 23445</strain>
    </source>
</reference>
<evidence type="ECO:0000259" key="1">
    <source>
        <dbReference type="Pfam" id="PF05523"/>
    </source>
</evidence>
<accession>A0A1I6XR21</accession>
<dbReference type="STRING" id="305507.SAMN04489724_0615"/>
<dbReference type="SUPFAM" id="SSF51182">
    <property type="entry name" value="RmlC-like cupins"/>
    <property type="match status" value="1"/>
</dbReference>
<proteinExistence type="predicted"/>
<gene>
    <name evidence="2" type="ORF">SAMN04489724_0615</name>
</gene>
<keyword evidence="3" id="KW-1185">Reference proteome</keyword>